<evidence type="ECO:0000313" key="1">
    <source>
        <dbReference type="EMBL" id="EFC2248958.1"/>
    </source>
</evidence>
<dbReference type="Pfam" id="PF16816">
    <property type="entry name" value="DotD"/>
    <property type="match status" value="1"/>
</dbReference>
<dbReference type="InterPro" id="IPR031817">
    <property type="entry name" value="DotD"/>
</dbReference>
<dbReference type="Proteomes" id="UP000531916">
    <property type="component" value="Unassembled WGS sequence"/>
</dbReference>
<proteinExistence type="predicted"/>
<dbReference type="Gene3D" id="3.55.50.60">
    <property type="entry name" value="DotD protein"/>
    <property type="match status" value="1"/>
</dbReference>
<comment type="caution">
    <text evidence="1">The sequence shown here is derived from an EMBL/GenBank/DDBJ whole genome shotgun (WGS) entry which is preliminary data.</text>
</comment>
<protein>
    <submittedName>
        <fullName evidence="1">Conjugal transfer protein TraH</fullName>
    </submittedName>
</protein>
<name>A0A8S7ID62_ECOLX</name>
<dbReference type="AlphaFoldDB" id="A0A8S7ID62"/>
<organism evidence="1 2">
    <name type="scientific">Escherichia coli</name>
    <dbReference type="NCBI Taxonomy" id="562"/>
    <lineage>
        <taxon>Bacteria</taxon>
        <taxon>Pseudomonadati</taxon>
        <taxon>Pseudomonadota</taxon>
        <taxon>Gammaproteobacteria</taxon>
        <taxon>Enterobacterales</taxon>
        <taxon>Enterobacteriaceae</taxon>
        <taxon>Escherichia</taxon>
    </lineage>
</organism>
<sequence>MWPDMGLHWLLQRRFWSRQCRAAPALCPGYPRHLAVPSPPGKNRLTLCHLRGFPMKLRHPFWLAAPLLLLAGCHSTGKAPVTSPRPVTTISIPLNNLTPEGWQFPGRITANSQRLSVDWDGDAAELLSQLAHRRGLTLRMTGVRLPLPVTIHEQNITFETLLRLVQVQINWRATLVQTATSLEVTFLPPLKGVSS</sequence>
<gene>
    <name evidence="1" type="ORF">E5H86_24835</name>
</gene>
<dbReference type="InterPro" id="IPR038140">
    <property type="entry name" value="DotD_sf"/>
</dbReference>
<accession>A0A8S7ID62</accession>
<reference evidence="1 2" key="1">
    <citation type="submission" date="2019-04" db="EMBL/GenBank/DDBJ databases">
        <authorList>
            <consortium name="NARMS: The National Antimicrobial Resistance Monitoring System"/>
        </authorList>
    </citation>
    <scope>NUCLEOTIDE SEQUENCE [LARGE SCALE GENOMIC DNA]</scope>
    <source>
        <strain evidence="1 2">FSIS11919500</strain>
    </source>
</reference>
<dbReference type="EMBL" id="AASEPP010000064">
    <property type="protein sequence ID" value="EFC2248958.1"/>
    <property type="molecule type" value="Genomic_DNA"/>
</dbReference>
<evidence type="ECO:0000313" key="2">
    <source>
        <dbReference type="Proteomes" id="UP000531916"/>
    </source>
</evidence>